<evidence type="ECO:0000256" key="2">
    <source>
        <dbReference type="ARBA" id="ARBA00022475"/>
    </source>
</evidence>
<evidence type="ECO:0000256" key="8">
    <source>
        <dbReference type="ARBA" id="ARBA00023170"/>
    </source>
</evidence>
<keyword evidence="7 10" id="KW-0472">Membrane</keyword>
<evidence type="ECO:0000256" key="6">
    <source>
        <dbReference type="ARBA" id="ARBA00022989"/>
    </source>
</evidence>
<dbReference type="OrthoDB" id="6617147at2759"/>
<evidence type="ECO:0000313" key="13">
    <source>
        <dbReference type="RefSeq" id="XP_026294907.1"/>
    </source>
</evidence>
<keyword evidence="5 10" id="KW-0552">Olfaction</keyword>
<dbReference type="KEGG" id="ame:113218602"/>
<organism evidence="11">
    <name type="scientific">Apis mellifera</name>
    <name type="common">Honeybee</name>
    <dbReference type="NCBI Taxonomy" id="7460"/>
    <lineage>
        <taxon>Eukaryota</taxon>
        <taxon>Metazoa</taxon>
        <taxon>Ecdysozoa</taxon>
        <taxon>Arthropoda</taxon>
        <taxon>Hexapoda</taxon>
        <taxon>Insecta</taxon>
        <taxon>Pterygota</taxon>
        <taxon>Neoptera</taxon>
        <taxon>Endopterygota</taxon>
        <taxon>Hymenoptera</taxon>
        <taxon>Apocrita</taxon>
        <taxon>Aculeata</taxon>
        <taxon>Apoidea</taxon>
        <taxon>Anthophila</taxon>
        <taxon>Apidae</taxon>
        <taxon>Apis</taxon>
    </lineage>
</organism>
<feature type="transmembrane region" description="Helical" evidence="10">
    <location>
        <begin position="83"/>
        <end position="102"/>
    </location>
</feature>
<evidence type="ECO:0000313" key="12">
    <source>
        <dbReference type="Proteomes" id="UP000005203"/>
    </source>
</evidence>
<evidence type="ECO:0000256" key="10">
    <source>
        <dbReference type="RuleBase" id="RU351113"/>
    </source>
</evidence>
<dbReference type="GO" id="GO:0005886">
    <property type="term" value="C:plasma membrane"/>
    <property type="evidence" value="ECO:0007669"/>
    <property type="project" value="UniProtKB-SubCell"/>
</dbReference>
<evidence type="ECO:0000256" key="3">
    <source>
        <dbReference type="ARBA" id="ARBA00022606"/>
    </source>
</evidence>
<evidence type="ECO:0000256" key="4">
    <source>
        <dbReference type="ARBA" id="ARBA00022692"/>
    </source>
</evidence>
<evidence type="ECO:0000256" key="7">
    <source>
        <dbReference type="ARBA" id="ARBA00023136"/>
    </source>
</evidence>
<feature type="transmembrane region" description="Helical" evidence="10">
    <location>
        <begin position="312"/>
        <end position="332"/>
    </location>
</feature>
<feature type="transmembrane region" description="Helical" evidence="10">
    <location>
        <begin position="46"/>
        <end position="71"/>
    </location>
</feature>
<feature type="transmembrane region" description="Helical" evidence="10">
    <location>
        <begin position="286"/>
        <end position="306"/>
    </location>
</feature>
<keyword evidence="3 10" id="KW-0716">Sensory transduction</keyword>
<dbReference type="Proteomes" id="UP000005203">
    <property type="component" value="Linkage group LG2"/>
</dbReference>
<dbReference type="AlphaFoldDB" id="A0A7M7KYA3"/>
<dbReference type="RefSeq" id="XP_026294907.1">
    <property type="nucleotide sequence ID" value="XM_026439122.1"/>
</dbReference>
<evidence type="ECO:0000256" key="1">
    <source>
        <dbReference type="ARBA" id="ARBA00004651"/>
    </source>
</evidence>
<dbReference type="PANTHER" id="PTHR21137:SF35">
    <property type="entry name" value="ODORANT RECEPTOR 19A-RELATED"/>
    <property type="match status" value="1"/>
</dbReference>
<keyword evidence="4 10" id="KW-0812">Transmembrane</keyword>
<sequence length="414" mass="47263">MMIDKFVPIEQDNHSLSNHSVQLNRWLLKSIGAWPSFSSTTKLEKIISFVLIICCYCFICFTVIPCLLHVILEDDSFHEKLKVLGPLSHWLVGGINYTTLLLRNKEIRYCIEHMQRDWEIVTKTEDQQVMIKHAKIGRYITMFCAAFMQGGVLSYCAVTAFSTQTIEIGNETRIVHMIPCVVYKKLIASDTSPTNEIVIASQFVSGFIVNSSAVGAVSIAAVFTAHACGQVSLLMAWIRQFVDHSNIQDKNIVLNDIGEIIRHHLKILSFITGIENVMSGICFMELFKCTVNICMLGYYILTAWTGHDIQSLIVFSVILFSMIFNIFIICYIGDVLTEQCKMIGEAVYMTNWYYLPGKDILNLIQIILRSSMVIKITAGKLVHMSIYTFGNVSHMLIHYLYIFINYCKMYSYFR</sequence>
<evidence type="ECO:0000256" key="9">
    <source>
        <dbReference type="ARBA" id="ARBA00023224"/>
    </source>
</evidence>
<accession>A0A8B8GTB9</accession>
<evidence type="ECO:0000256" key="5">
    <source>
        <dbReference type="ARBA" id="ARBA00022725"/>
    </source>
</evidence>
<reference evidence="11" key="1">
    <citation type="submission" date="2021-01" db="UniProtKB">
        <authorList>
            <consortium name="EnsemblMetazoa"/>
        </authorList>
    </citation>
    <scope>IDENTIFICATION</scope>
    <source>
        <strain evidence="11">DH4</strain>
    </source>
</reference>
<dbReference type="GO" id="GO:0005549">
    <property type="term" value="F:odorant binding"/>
    <property type="evidence" value="ECO:0007669"/>
    <property type="project" value="InterPro"/>
</dbReference>
<protein>
    <recommendedName>
        <fullName evidence="10">Odorant receptor</fullName>
    </recommendedName>
</protein>
<proteinExistence type="inferred from homology"/>
<dbReference type="GO" id="GO:0004984">
    <property type="term" value="F:olfactory receptor activity"/>
    <property type="evidence" value="ECO:0007669"/>
    <property type="project" value="InterPro"/>
</dbReference>
<feature type="transmembrane region" description="Helical" evidence="10">
    <location>
        <begin position="139"/>
        <end position="161"/>
    </location>
</feature>
<feature type="transmembrane region" description="Helical" evidence="10">
    <location>
        <begin position="384"/>
        <end position="404"/>
    </location>
</feature>
<keyword evidence="8 10" id="KW-0675">Receptor</keyword>
<dbReference type="PANTHER" id="PTHR21137">
    <property type="entry name" value="ODORANT RECEPTOR"/>
    <property type="match status" value="1"/>
</dbReference>
<keyword evidence="2" id="KW-1003">Cell membrane</keyword>
<dbReference type="GeneID" id="113218602"/>
<accession>A0A7M7KYA3</accession>
<dbReference type="EnsemblMetazoa" id="XM_026439122">
    <property type="protein sequence ID" value="XP_026294907"/>
    <property type="gene ID" value="LOC113218602"/>
</dbReference>
<name>A0A7M7KYA3_APIME</name>
<dbReference type="GO" id="GO:0007165">
    <property type="term" value="P:signal transduction"/>
    <property type="evidence" value="ECO:0007669"/>
    <property type="project" value="UniProtKB-KW"/>
</dbReference>
<dbReference type="Pfam" id="PF02949">
    <property type="entry name" value="7tm_6"/>
    <property type="match status" value="1"/>
</dbReference>
<keyword evidence="12" id="KW-1185">Reference proteome</keyword>
<comment type="subcellular location">
    <subcellularLocation>
        <location evidence="1 10">Cell membrane</location>
        <topology evidence="1 10">Multi-pass membrane protein</topology>
    </subcellularLocation>
</comment>
<gene>
    <name evidence="13" type="primary">LOC113218602</name>
</gene>
<evidence type="ECO:0000313" key="11">
    <source>
        <dbReference type="EnsemblMetazoa" id="XP_026294907"/>
    </source>
</evidence>
<comment type="similarity">
    <text evidence="10">Belongs to the insect chemoreceptor superfamily. Heteromeric odorant receptor channel (TC 1.A.69) family.</text>
</comment>
<dbReference type="InterPro" id="IPR004117">
    <property type="entry name" value="7tm6_olfct_rcpt"/>
</dbReference>
<reference evidence="13" key="2">
    <citation type="submission" date="2025-04" db="UniProtKB">
        <authorList>
            <consortium name="RefSeq"/>
        </authorList>
    </citation>
    <scope>IDENTIFICATION</scope>
    <source>
        <strain evidence="13">DH4</strain>
        <tissue evidence="13">Whole body</tissue>
    </source>
</reference>
<feature type="transmembrane region" description="Helical" evidence="10">
    <location>
        <begin position="213"/>
        <end position="238"/>
    </location>
</feature>
<keyword evidence="6 10" id="KW-1133">Transmembrane helix</keyword>
<keyword evidence="9 10" id="KW-0807">Transducer</keyword>